<dbReference type="Proteomes" id="UP000186030">
    <property type="component" value="Unassembled WGS sequence"/>
</dbReference>
<evidence type="ECO:0000313" key="3">
    <source>
        <dbReference type="Proteomes" id="UP000186030"/>
    </source>
</evidence>
<reference evidence="2 3" key="1">
    <citation type="submission" date="2016-11" db="EMBL/GenBank/DDBJ databases">
        <authorList>
            <person name="Kadnikov V."/>
            <person name="Nazina T."/>
        </authorList>
    </citation>
    <scope>NUCLEOTIDE SEQUENCE [LARGE SCALE GENOMIC DNA]</scope>
    <source>
        <strain evidence="2 3">1017</strain>
    </source>
</reference>
<evidence type="ECO:0000313" key="2">
    <source>
        <dbReference type="EMBL" id="OKO95240.1"/>
    </source>
</evidence>
<comment type="caution">
    <text evidence="2">The sequence shown here is derived from an EMBL/GenBank/DDBJ whole genome shotgun (WGS) entry which is preliminary data.</text>
</comment>
<protein>
    <submittedName>
        <fullName evidence="2">Uncharacterized protein</fullName>
    </submittedName>
</protein>
<accession>A0A1Q5T4T7</accession>
<feature type="region of interest" description="Disordered" evidence="1">
    <location>
        <begin position="1"/>
        <end position="46"/>
    </location>
</feature>
<reference evidence="3" key="2">
    <citation type="submission" date="2017-01" db="EMBL/GenBank/DDBJ databases">
        <title>Genome sequencing and annotation of Geobacillus sp. 1017, a Hydrocarbon-Oxidizing Thermophilic Bacterium Isolated from a Heavy Oil Reservoir (China).</title>
        <authorList>
            <person name="Kadnikov V.V."/>
            <person name="Mardanov A.V."/>
            <person name="Poltaraus A.B."/>
            <person name="Sokolova D.S."/>
            <person name="Semenova E.M."/>
            <person name="Ravin N.V."/>
            <person name="Tourova T.P."/>
            <person name="Nazina T.N."/>
        </authorList>
    </citation>
    <scope>NUCLEOTIDE SEQUENCE [LARGE SCALE GENOMIC DNA]</scope>
    <source>
        <strain evidence="3">1017</strain>
    </source>
</reference>
<dbReference type="EMBL" id="MQMG01000009">
    <property type="protein sequence ID" value="OKO95240.1"/>
    <property type="molecule type" value="Genomic_DNA"/>
</dbReference>
<gene>
    <name evidence="2" type="ORF">BRO54_1045</name>
</gene>
<organism evidence="2 3">
    <name type="scientific">Geobacillus proteiniphilus</name>
    <dbReference type="NCBI Taxonomy" id="860353"/>
    <lineage>
        <taxon>Bacteria</taxon>
        <taxon>Bacillati</taxon>
        <taxon>Bacillota</taxon>
        <taxon>Bacilli</taxon>
        <taxon>Bacillales</taxon>
        <taxon>Anoxybacillaceae</taxon>
        <taxon>Geobacillus</taxon>
    </lineage>
</organism>
<name>A0A1Q5T4T7_9BACL</name>
<proteinExistence type="predicted"/>
<feature type="compositionally biased region" description="Basic and acidic residues" evidence="1">
    <location>
        <begin position="1"/>
        <end position="18"/>
    </location>
</feature>
<sequence>MEEKSGKKSEKNIEKIGGERTSLFPMGRNGDVSMRVGEGEGGTSLF</sequence>
<dbReference type="AlphaFoldDB" id="A0A1Q5T4T7"/>
<evidence type="ECO:0000256" key="1">
    <source>
        <dbReference type="SAM" id="MobiDB-lite"/>
    </source>
</evidence>